<reference evidence="3" key="1">
    <citation type="submission" date="2017-04" db="EMBL/GenBank/DDBJ databases">
        <title>Function of individual gut microbiota members based on whole genome sequencing of pure cultures obtained from chicken caecum.</title>
        <authorList>
            <person name="Medvecky M."/>
            <person name="Cejkova D."/>
            <person name="Polansky O."/>
            <person name="Karasova D."/>
            <person name="Kubasova T."/>
            <person name="Cizek A."/>
            <person name="Rychlik I."/>
        </authorList>
    </citation>
    <scope>NUCLEOTIDE SEQUENCE [LARGE SCALE GENOMIC DNA]</scope>
    <source>
        <strain evidence="3">An273</strain>
    </source>
</reference>
<dbReference type="AlphaFoldDB" id="A0A1Y4DE12"/>
<evidence type="ECO:0000313" key="2">
    <source>
        <dbReference type="EMBL" id="OUO57337.1"/>
    </source>
</evidence>
<protein>
    <recommendedName>
        <fullName evidence="4">Lipoprotein</fullName>
    </recommendedName>
</protein>
<feature type="compositionally biased region" description="Low complexity" evidence="1">
    <location>
        <begin position="231"/>
        <end position="242"/>
    </location>
</feature>
<proteinExistence type="predicted"/>
<name>A0A1Y4DE12_9BACT</name>
<evidence type="ECO:0008006" key="4">
    <source>
        <dbReference type="Google" id="ProtNLM"/>
    </source>
</evidence>
<evidence type="ECO:0000313" key="3">
    <source>
        <dbReference type="Proteomes" id="UP000196368"/>
    </source>
</evidence>
<evidence type="ECO:0000256" key="1">
    <source>
        <dbReference type="SAM" id="MobiDB-lite"/>
    </source>
</evidence>
<keyword evidence="3" id="KW-1185">Reference proteome</keyword>
<gene>
    <name evidence="2" type="ORF">B5F75_00755</name>
</gene>
<feature type="compositionally biased region" description="Pro residues" evidence="1">
    <location>
        <begin position="320"/>
        <end position="335"/>
    </location>
</feature>
<organism evidence="2 3">
    <name type="scientific">Candidatus Avelusimicrobium gallicola</name>
    <dbReference type="NCBI Taxonomy" id="2562704"/>
    <lineage>
        <taxon>Bacteria</taxon>
        <taxon>Pseudomonadati</taxon>
        <taxon>Elusimicrobiota</taxon>
        <taxon>Elusimicrobia</taxon>
        <taxon>Elusimicrobiales</taxon>
        <taxon>Elusimicrobiaceae</taxon>
        <taxon>Candidatus Avelusimicrobium</taxon>
    </lineage>
</organism>
<dbReference type="RefSeq" id="WP_087286453.1">
    <property type="nucleotide sequence ID" value="NZ_NFJD01000001.1"/>
</dbReference>
<feature type="compositionally biased region" description="Low complexity" evidence="1">
    <location>
        <begin position="336"/>
        <end position="352"/>
    </location>
</feature>
<comment type="caution">
    <text evidence="2">The sequence shown here is derived from an EMBL/GenBank/DDBJ whole genome shotgun (WGS) entry which is preliminary data.</text>
</comment>
<dbReference type="PROSITE" id="PS51257">
    <property type="entry name" value="PROKAR_LIPOPROTEIN"/>
    <property type="match status" value="1"/>
</dbReference>
<dbReference type="EMBL" id="NFJD01000001">
    <property type="protein sequence ID" value="OUO57337.1"/>
    <property type="molecule type" value="Genomic_DNA"/>
</dbReference>
<feature type="compositionally biased region" description="Low complexity" evidence="1">
    <location>
        <begin position="276"/>
        <end position="319"/>
    </location>
</feature>
<dbReference type="Proteomes" id="UP000196368">
    <property type="component" value="Unassembled WGS sequence"/>
</dbReference>
<sequence>MKKFLILLFCVFSAACSSMIPYKDQNLDYLQGIEKDPSAYRGQVVSFGGEVKGTTEDTLRLRLVLKIDAPLYYYATGKGNALSYELLLVTFNKRSMPAMTGIKKGHEIKVLARVSSYETRKNFTGKDIAVLHLLAFAISDRTMHKDFFRPETPDRQLYESWKEGRLFFEESAQEVIARYPVPAGQDMPVPVYVPPAQEPAPEPAPAASEPEKGIVFDAEEPTFIVAPQEPQAQHQSTQTASAPENAPDGKQASSSDKTLPPAAEKGEEPTDKLPSATEPTTQEAAEEAALPSDSSAPAPVQAAPANEPGETSQDLAPQQAPMPPAEQPLATPAPQPQTDAQAAADSQPQTDALPQDITAPAEVLPSSSGAD</sequence>
<accession>A0A1Y4DE12</accession>
<feature type="region of interest" description="Disordered" evidence="1">
    <location>
        <begin position="229"/>
        <end position="371"/>
    </location>
</feature>